<name>A0ABQ3H4Y1_9NEIS</name>
<dbReference type="RefSeq" id="WP_229799531.1">
    <property type="nucleotide sequence ID" value="NZ_BMYP01000002.1"/>
</dbReference>
<protein>
    <submittedName>
        <fullName evidence="1">Uncharacterized protein</fullName>
    </submittedName>
</protein>
<evidence type="ECO:0000313" key="1">
    <source>
        <dbReference type="EMBL" id="GHD70903.1"/>
    </source>
</evidence>
<dbReference type="EMBL" id="BMYP01000002">
    <property type="protein sequence ID" value="GHD70903.1"/>
    <property type="molecule type" value="Genomic_DNA"/>
</dbReference>
<keyword evidence="2" id="KW-1185">Reference proteome</keyword>
<organism evidence="1 2">
    <name type="scientific">Vogesella fluminis</name>
    <dbReference type="NCBI Taxonomy" id="1069161"/>
    <lineage>
        <taxon>Bacteria</taxon>
        <taxon>Pseudomonadati</taxon>
        <taxon>Pseudomonadota</taxon>
        <taxon>Betaproteobacteria</taxon>
        <taxon>Neisseriales</taxon>
        <taxon>Chromobacteriaceae</taxon>
        <taxon>Vogesella</taxon>
    </lineage>
</organism>
<accession>A0ABQ3H4Y1</accession>
<comment type="caution">
    <text evidence="1">The sequence shown here is derived from an EMBL/GenBank/DDBJ whole genome shotgun (WGS) entry which is preliminary data.</text>
</comment>
<evidence type="ECO:0000313" key="2">
    <source>
        <dbReference type="Proteomes" id="UP000662678"/>
    </source>
</evidence>
<gene>
    <name evidence="1" type="ORF">GCM10011419_01830</name>
</gene>
<dbReference type="Proteomes" id="UP000662678">
    <property type="component" value="Unassembled WGS sequence"/>
</dbReference>
<proteinExistence type="predicted"/>
<reference evidence="2" key="1">
    <citation type="journal article" date="2019" name="Int. J. Syst. Evol. Microbiol.">
        <title>The Global Catalogue of Microorganisms (GCM) 10K type strain sequencing project: providing services to taxonomists for standard genome sequencing and annotation.</title>
        <authorList>
            <consortium name="The Broad Institute Genomics Platform"/>
            <consortium name="The Broad Institute Genome Sequencing Center for Infectious Disease"/>
            <person name="Wu L."/>
            <person name="Ma J."/>
        </authorList>
    </citation>
    <scope>NUCLEOTIDE SEQUENCE [LARGE SCALE GENOMIC DNA]</scope>
    <source>
        <strain evidence="2">KCTC 23713</strain>
    </source>
</reference>
<sequence>MNKLTSPKKIQDHVDELRALARRAADAALTAAPDQQLTVLDAAECLDRIAGNIERKAKREAVEPAIAMLPPNATVQEVQTARRRQATCRGTDVYLPSWDAMYRALPSAFLRSALFSASRSAQAQNAKVLAGDQSPLVAGKEIATFQNVTLIFSGYELCQFDRQVYATCLDYYRERPLAPEESTHHIPTSFYEFAKRMDGSYSLDSHNAIRASLLRLSFAQMQLRFNQRNIEVPKLLTVSFAHGKAGEGDFKGSDILLLQITESVAELFGPGAWTAVDKETLGYGGLVGWLASFYASHLGPKWLPVEGLYKLSGYESHMRNFKASLVRALNKLKHEKTPSCSQVSTYHFSKDGNTLMVIRKAWGDKLNAK</sequence>